<dbReference type="GO" id="GO:0003899">
    <property type="term" value="F:DNA-directed RNA polymerase activity"/>
    <property type="evidence" value="ECO:0007669"/>
    <property type="project" value="InterPro"/>
</dbReference>
<keyword evidence="3" id="KW-1185">Reference proteome</keyword>
<sequence>MKHQADPIHIAMRRALLREIEGTCITRAKSEKIPRAHSTIVVHKILMNLKDIVLGINLCGTCEASICVKGPRCVTAHDIILRPYAEIIDNTQYMASMTEPIDLHIRLQLEKNYRYYIKAPNNFQDKSFPLYALFMPHKNMKNTIVSYGNGNEKL</sequence>
<protein>
    <recommendedName>
        <fullName evidence="1">DNA-directed RNA polymerase insert domain-containing protein</fullName>
    </recommendedName>
</protein>
<proteinExistence type="predicted"/>
<evidence type="ECO:0000259" key="1">
    <source>
        <dbReference type="Pfam" id="PF01000"/>
    </source>
</evidence>
<dbReference type="GO" id="GO:0006351">
    <property type="term" value="P:DNA-templated transcription"/>
    <property type="evidence" value="ECO:0007669"/>
    <property type="project" value="InterPro"/>
</dbReference>
<accession>A0A9Q1KM08</accession>
<dbReference type="SUPFAM" id="SSF56553">
    <property type="entry name" value="Insert subdomain of RNA polymerase alpha subunit"/>
    <property type="match status" value="1"/>
</dbReference>
<dbReference type="Proteomes" id="UP001153076">
    <property type="component" value="Unassembled WGS sequence"/>
</dbReference>
<organism evidence="2 3">
    <name type="scientific">Carnegiea gigantea</name>
    <dbReference type="NCBI Taxonomy" id="171969"/>
    <lineage>
        <taxon>Eukaryota</taxon>
        <taxon>Viridiplantae</taxon>
        <taxon>Streptophyta</taxon>
        <taxon>Embryophyta</taxon>
        <taxon>Tracheophyta</taxon>
        <taxon>Spermatophyta</taxon>
        <taxon>Magnoliopsida</taxon>
        <taxon>eudicotyledons</taxon>
        <taxon>Gunneridae</taxon>
        <taxon>Pentapetalae</taxon>
        <taxon>Caryophyllales</taxon>
        <taxon>Cactineae</taxon>
        <taxon>Cactaceae</taxon>
        <taxon>Cactoideae</taxon>
        <taxon>Echinocereeae</taxon>
        <taxon>Carnegiea</taxon>
    </lineage>
</organism>
<dbReference type="GO" id="GO:0046983">
    <property type="term" value="F:protein dimerization activity"/>
    <property type="evidence" value="ECO:0007669"/>
    <property type="project" value="InterPro"/>
</dbReference>
<evidence type="ECO:0000313" key="3">
    <source>
        <dbReference type="Proteomes" id="UP001153076"/>
    </source>
</evidence>
<dbReference type="Pfam" id="PF01000">
    <property type="entry name" value="RNA_pol_A_bac"/>
    <property type="match status" value="1"/>
</dbReference>
<dbReference type="OrthoDB" id="1586219at2759"/>
<comment type="caution">
    <text evidence="2">The sequence shown here is derived from an EMBL/GenBank/DDBJ whole genome shotgun (WGS) entry which is preliminary data.</text>
</comment>
<dbReference type="InterPro" id="IPR036643">
    <property type="entry name" value="RNApol_insert_sf"/>
</dbReference>
<reference evidence="2" key="1">
    <citation type="submission" date="2022-04" db="EMBL/GenBank/DDBJ databases">
        <title>Carnegiea gigantea Genome sequencing and assembly v2.</title>
        <authorList>
            <person name="Copetti D."/>
            <person name="Sanderson M.J."/>
            <person name="Burquez A."/>
            <person name="Wojciechowski M.F."/>
        </authorList>
    </citation>
    <scope>NUCLEOTIDE SEQUENCE</scope>
    <source>
        <strain evidence="2">SGP5-SGP5p</strain>
        <tissue evidence="2">Aerial part</tissue>
    </source>
</reference>
<feature type="domain" description="DNA-directed RNA polymerase insert" evidence="1">
    <location>
        <begin position="42"/>
        <end position="117"/>
    </location>
</feature>
<evidence type="ECO:0000313" key="2">
    <source>
        <dbReference type="EMBL" id="KAJ8446014.1"/>
    </source>
</evidence>
<dbReference type="InterPro" id="IPR011262">
    <property type="entry name" value="DNA-dir_RNA_pol_insert"/>
</dbReference>
<dbReference type="EMBL" id="JAKOGI010000062">
    <property type="protein sequence ID" value="KAJ8446014.1"/>
    <property type="molecule type" value="Genomic_DNA"/>
</dbReference>
<gene>
    <name evidence="2" type="ORF">Cgig2_012358</name>
</gene>
<dbReference type="Gene3D" id="2.170.120.12">
    <property type="entry name" value="DNA-directed RNA polymerase, insert domain"/>
    <property type="match status" value="1"/>
</dbReference>
<dbReference type="AlphaFoldDB" id="A0A9Q1KM08"/>
<name>A0A9Q1KM08_9CARY</name>